<dbReference type="PANTHER" id="PTHR12542:SF170">
    <property type="entry name" value="EXOCYST SUBUNIT EXO70 FAMILY PROTEIN"/>
    <property type="match status" value="1"/>
</dbReference>
<keyword evidence="3" id="KW-0653">Protein transport</keyword>
<evidence type="ECO:0000259" key="5">
    <source>
        <dbReference type="Pfam" id="PF03081"/>
    </source>
</evidence>
<keyword evidence="3" id="KW-0268">Exocytosis</keyword>
<feature type="domain" description="Exocyst complex subunit Exo70 C-terminal" evidence="5">
    <location>
        <begin position="258"/>
        <end position="527"/>
    </location>
</feature>
<keyword evidence="7" id="KW-1185">Reference proteome</keyword>
<comment type="similarity">
    <text evidence="1 3">Belongs to the EXO70 family.</text>
</comment>
<feature type="region of interest" description="Disordered" evidence="4">
    <location>
        <begin position="1"/>
        <end position="72"/>
    </location>
</feature>
<dbReference type="SUPFAM" id="SSF74788">
    <property type="entry name" value="Cullin repeat-like"/>
    <property type="match status" value="1"/>
</dbReference>
<proteinExistence type="inferred from homology"/>
<dbReference type="InterPro" id="IPR046364">
    <property type="entry name" value="Exo70_C"/>
</dbReference>
<evidence type="ECO:0000256" key="1">
    <source>
        <dbReference type="ARBA" id="ARBA00006756"/>
    </source>
</evidence>
<dbReference type="Gene3D" id="1.20.1280.170">
    <property type="entry name" value="Exocyst complex component Exo70"/>
    <property type="match status" value="1"/>
</dbReference>
<dbReference type="InterPro" id="IPR016159">
    <property type="entry name" value="Cullin_repeat-like_dom_sf"/>
</dbReference>
<sequence>MASKSSMDVDGGASTARTGAGAGAQQPQRPSWRPRLVAYAAATSSSSSTSGGSLSTTYSSGSSHMQSSGDAGLAPPVALSTLLELEEGREKMRRHIMCLVQEFLAAAGDDEATTLVLERCFSDLGISWVLSITTDGNLSARASIFPRRLGDLARSWVVALTVIQLSIYAYLNGSCNQEEGAFSSVPPASEFAQFLQSTFLKMIPFADAVASARVNDPCIEHNLWEAMVPAEEKLQAVIGVRHALFEASLHIHMWYLCPSFQGSTGILDQTMSSLLSEKMAKLDEAIWDTLRTSIMSLTGNHNEADSMDPQILETSSDIHKATRSTVNCIKVICPDNGGLLHRIVSKAASVGKFVPQDNRINHPFISDPFDMLIMEITSCVQENLVRVSQSFPDQSLRFLFLLNNTHFLWQQLHHPSYGLDLFLPELTRKIDDHIQRYLQMSWIPVVSGLHDPTPLCFGRFSSLAKFEAEFQKTYTAQKLWKVADPELRKRLRKAIIGTVIPTYTKYLEDKKITAPRVTQQELEDMLQDLFEG</sequence>
<dbReference type="EMBL" id="OZ075135">
    <property type="protein sequence ID" value="CAL4997430.1"/>
    <property type="molecule type" value="Genomic_DNA"/>
</dbReference>
<keyword evidence="2 3" id="KW-0813">Transport</keyword>
<dbReference type="Proteomes" id="UP001497457">
    <property type="component" value="Chromosome 25rd"/>
</dbReference>
<evidence type="ECO:0000313" key="6">
    <source>
        <dbReference type="EMBL" id="CAL4997430.1"/>
    </source>
</evidence>
<dbReference type="GO" id="GO:0006887">
    <property type="term" value="P:exocytosis"/>
    <property type="evidence" value="ECO:0007669"/>
    <property type="project" value="UniProtKB-KW"/>
</dbReference>
<dbReference type="PANTHER" id="PTHR12542">
    <property type="entry name" value="EXOCYST COMPLEX PROTEIN EXO70"/>
    <property type="match status" value="1"/>
</dbReference>
<organism evidence="6 7">
    <name type="scientific">Urochloa decumbens</name>
    <dbReference type="NCBI Taxonomy" id="240449"/>
    <lineage>
        <taxon>Eukaryota</taxon>
        <taxon>Viridiplantae</taxon>
        <taxon>Streptophyta</taxon>
        <taxon>Embryophyta</taxon>
        <taxon>Tracheophyta</taxon>
        <taxon>Spermatophyta</taxon>
        <taxon>Magnoliopsida</taxon>
        <taxon>Liliopsida</taxon>
        <taxon>Poales</taxon>
        <taxon>Poaceae</taxon>
        <taxon>PACMAD clade</taxon>
        <taxon>Panicoideae</taxon>
        <taxon>Panicodae</taxon>
        <taxon>Paniceae</taxon>
        <taxon>Melinidinae</taxon>
        <taxon>Urochloa</taxon>
    </lineage>
</organism>
<gene>
    <name evidence="6" type="ORF">URODEC1_LOCUS63391</name>
</gene>
<evidence type="ECO:0000256" key="4">
    <source>
        <dbReference type="SAM" id="MobiDB-lite"/>
    </source>
</evidence>
<accession>A0ABC9BAA4</accession>
<feature type="compositionally biased region" description="Low complexity" evidence="4">
    <location>
        <begin position="43"/>
        <end position="69"/>
    </location>
</feature>
<dbReference type="Pfam" id="PF03081">
    <property type="entry name" value="Exo70_C"/>
    <property type="match status" value="1"/>
</dbReference>
<dbReference type="AlphaFoldDB" id="A0ABC9BAA4"/>
<dbReference type="GO" id="GO:0015031">
    <property type="term" value="P:protein transport"/>
    <property type="evidence" value="ECO:0007669"/>
    <property type="project" value="UniProtKB-KW"/>
</dbReference>
<evidence type="ECO:0000256" key="2">
    <source>
        <dbReference type="ARBA" id="ARBA00022448"/>
    </source>
</evidence>
<dbReference type="InterPro" id="IPR004140">
    <property type="entry name" value="Exo70"/>
</dbReference>
<name>A0ABC9BAA4_9POAL</name>
<reference evidence="6" key="1">
    <citation type="submission" date="2024-10" db="EMBL/GenBank/DDBJ databases">
        <authorList>
            <person name="Ryan C."/>
        </authorList>
    </citation>
    <scope>NUCLEOTIDE SEQUENCE [LARGE SCALE GENOMIC DNA]</scope>
</reference>
<comment type="function">
    <text evidence="3">Component of the exocyst complex.</text>
</comment>
<evidence type="ECO:0000256" key="3">
    <source>
        <dbReference type="RuleBase" id="RU365026"/>
    </source>
</evidence>
<feature type="compositionally biased region" description="Low complexity" evidence="4">
    <location>
        <begin position="11"/>
        <end position="31"/>
    </location>
</feature>
<evidence type="ECO:0000313" key="7">
    <source>
        <dbReference type="Proteomes" id="UP001497457"/>
    </source>
</evidence>
<protein>
    <recommendedName>
        <fullName evidence="3">Exocyst subunit Exo70 family protein</fullName>
    </recommendedName>
</protein>